<comment type="caution">
    <text evidence="1">The sequence shown here is derived from an EMBL/GenBank/DDBJ whole genome shotgun (WGS) entry which is preliminary data.</text>
</comment>
<dbReference type="EMBL" id="CM023484">
    <property type="protein sequence ID" value="KAH6932451.1"/>
    <property type="molecule type" value="Genomic_DNA"/>
</dbReference>
<evidence type="ECO:0000313" key="2">
    <source>
        <dbReference type="Proteomes" id="UP000821845"/>
    </source>
</evidence>
<keyword evidence="2" id="KW-1185">Reference proteome</keyword>
<gene>
    <name evidence="1" type="ORF">HPB50_006052</name>
</gene>
<reference evidence="1" key="1">
    <citation type="submission" date="2020-05" db="EMBL/GenBank/DDBJ databases">
        <title>Large-scale comparative analyses of tick genomes elucidate their genetic diversity and vector capacities.</title>
        <authorList>
            <person name="Jia N."/>
            <person name="Wang J."/>
            <person name="Shi W."/>
            <person name="Du L."/>
            <person name="Sun Y."/>
            <person name="Zhan W."/>
            <person name="Jiang J."/>
            <person name="Wang Q."/>
            <person name="Zhang B."/>
            <person name="Ji P."/>
            <person name="Sakyi L.B."/>
            <person name="Cui X."/>
            <person name="Yuan T."/>
            <person name="Jiang B."/>
            <person name="Yang W."/>
            <person name="Lam T.T.-Y."/>
            <person name="Chang Q."/>
            <person name="Ding S."/>
            <person name="Wang X."/>
            <person name="Zhu J."/>
            <person name="Ruan X."/>
            <person name="Zhao L."/>
            <person name="Wei J."/>
            <person name="Que T."/>
            <person name="Du C."/>
            <person name="Cheng J."/>
            <person name="Dai P."/>
            <person name="Han X."/>
            <person name="Huang E."/>
            <person name="Gao Y."/>
            <person name="Liu J."/>
            <person name="Shao H."/>
            <person name="Ye R."/>
            <person name="Li L."/>
            <person name="Wei W."/>
            <person name="Wang X."/>
            <person name="Wang C."/>
            <person name="Yang T."/>
            <person name="Huo Q."/>
            <person name="Li W."/>
            <person name="Guo W."/>
            <person name="Chen H."/>
            <person name="Zhou L."/>
            <person name="Ni X."/>
            <person name="Tian J."/>
            <person name="Zhou Y."/>
            <person name="Sheng Y."/>
            <person name="Liu T."/>
            <person name="Pan Y."/>
            <person name="Xia L."/>
            <person name="Li J."/>
            <person name="Zhao F."/>
            <person name="Cao W."/>
        </authorList>
    </citation>
    <scope>NUCLEOTIDE SEQUENCE</scope>
    <source>
        <strain evidence="1">Hyas-2018</strain>
    </source>
</reference>
<organism evidence="1 2">
    <name type="scientific">Hyalomma asiaticum</name>
    <name type="common">Tick</name>
    <dbReference type="NCBI Taxonomy" id="266040"/>
    <lineage>
        <taxon>Eukaryota</taxon>
        <taxon>Metazoa</taxon>
        <taxon>Ecdysozoa</taxon>
        <taxon>Arthropoda</taxon>
        <taxon>Chelicerata</taxon>
        <taxon>Arachnida</taxon>
        <taxon>Acari</taxon>
        <taxon>Parasitiformes</taxon>
        <taxon>Ixodida</taxon>
        <taxon>Ixodoidea</taxon>
        <taxon>Ixodidae</taxon>
        <taxon>Hyalomminae</taxon>
        <taxon>Hyalomma</taxon>
    </lineage>
</organism>
<evidence type="ECO:0000313" key="1">
    <source>
        <dbReference type="EMBL" id="KAH6932451.1"/>
    </source>
</evidence>
<name>A0ACB7SET4_HYAAI</name>
<accession>A0ACB7SET4</accession>
<sequence>MMSLVAGRGSGWPRFLVPVFGPLAGSSAAERCRAAPSGVLGSDVGRWFLTTAPEMCLVVSRVRRGTPIAELPSRSCVQQHFATVFRICVQQQHRAVLLDGTATCNPYACVFNETPEAGVETALVQASPGRRYRP</sequence>
<proteinExistence type="predicted"/>
<protein>
    <submittedName>
        <fullName evidence="1">Uncharacterized protein</fullName>
    </submittedName>
</protein>
<dbReference type="Proteomes" id="UP000821845">
    <property type="component" value="Chromosome 4"/>
</dbReference>